<proteinExistence type="predicted"/>
<sequence length="266" mass="28113">MISTPILALVGTAALAGVAAQEVHNGITFEVQWTNTSDVLTTAVKDAYEDAAAEQATARLQAAIAATGIDSDCVAANNTPSGLYAFKDCIAGENPDNFYGLLADDLTEANTFWASVIANSTTDRTQWVAARTYVTGYFGAALSASEFAIWTASPFSDAEDLHSNPEHYFYNSTVTGTTQNAIIFEGWGGVLSDFGVKRTNFSVPGYSTPDFGSADYPEEWSISDDFPLAYQGIGPKILSDGTTFGVLHIAVRDVAATNSTPAGVQI</sequence>
<keyword evidence="1" id="KW-0732">Signal</keyword>
<keyword evidence="3" id="KW-1185">Reference proteome</keyword>
<name>A0A2T3A2E7_9PEZI</name>
<feature type="chain" id="PRO_5015491989" evidence="1">
    <location>
        <begin position="21"/>
        <end position="266"/>
    </location>
</feature>
<evidence type="ECO:0000313" key="3">
    <source>
        <dbReference type="Proteomes" id="UP000241462"/>
    </source>
</evidence>
<feature type="signal peptide" evidence="1">
    <location>
        <begin position="1"/>
        <end position="20"/>
    </location>
</feature>
<dbReference type="EMBL" id="KZ678499">
    <property type="protein sequence ID" value="PSR81546.1"/>
    <property type="molecule type" value="Genomic_DNA"/>
</dbReference>
<dbReference type="Proteomes" id="UP000241462">
    <property type="component" value="Unassembled WGS sequence"/>
</dbReference>
<dbReference type="AlphaFoldDB" id="A0A2T3A2E7"/>
<dbReference type="InParanoid" id="A0A2T3A2E7"/>
<gene>
    <name evidence="2" type="ORF">BD289DRAFT_35685</name>
</gene>
<evidence type="ECO:0000313" key="2">
    <source>
        <dbReference type="EMBL" id="PSR81546.1"/>
    </source>
</evidence>
<organism evidence="2 3">
    <name type="scientific">Coniella lustricola</name>
    <dbReference type="NCBI Taxonomy" id="2025994"/>
    <lineage>
        <taxon>Eukaryota</taxon>
        <taxon>Fungi</taxon>
        <taxon>Dikarya</taxon>
        <taxon>Ascomycota</taxon>
        <taxon>Pezizomycotina</taxon>
        <taxon>Sordariomycetes</taxon>
        <taxon>Sordariomycetidae</taxon>
        <taxon>Diaporthales</taxon>
        <taxon>Schizoparmaceae</taxon>
        <taxon>Coniella</taxon>
    </lineage>
</organism>
<protein>
    <submittedName>
        <fullName evidence="2">Uncharacterized protein</fullName>
    </submittedName>
</protein>
<dbReference type="OrthoDB" id="3006326at2759"/>
<reference evidence="2 3" key="1">
    <citation type="journal article" date="2018" name="Mycol. Prog.">
        <title>Coniella lustricola, a new species from submerged detritus.</title>
        <authorList>
            <person name="Raudabaugh D.B."/>
            <person name="Iturriaga T."/>
            <person name="Carver A."/>
            <person name="Mondo S."/>
            <person name="Pangilinan J."/>
            <person name="Lipzen A."/>
            <person name="He G."/>
            <person name="Amirebrahimi M."/>
            <person name="Grigoriev I.V."/>
            <person name="Miller A.N."/>
        </authorList>
    </citation>
    <scope>NUCLEOTIDE SEQUENCE [LARGE SCALE GENOMIC DNA]</scope>
    <source>
        <strain evidence="2 3">B22-T-1</strain>
    </source>
</reference>
<evidence type="ECO:0000256" key="1">
    <source>
        <dbReference type="SAM" id="SignalP"/>
    </source>
</evidence>
<accession>A0A2T3A2E7</accession>